<sequence>MFNREFSENEKEYLDQKFKQLTEDFMSGRLIYLATQKNSQRSKICFLG</sequence>
<protein>
    <submittedName>
        <fullName evidence="1">Uncharacterized protein</fullName>
    </submittedName>
</protein>
<reference evidence="1 2" key="1">
    <citation type="submission" date="2012-06" db="EMBL/GenBank/DDBJ databases">
        <title>Draft Genome Sequence of Lactobacillus hominis Strain CRBIP 24.179T, isolated from human intestine.</title>
        <authorList>
            <person name="Cousin S."/>
            <person name="Ma L."/>
            <person name="Bizet C."/>
            <person name="Loux V."/>
            <person name="Bouchier C."/>
            <person name="Clermont D."/>
            <person name="Creno S."/>
        </authorList>
    </citation>
    <scope>NUCLEOTIDE SEQUENCE [LARGE SCALE GENOMIC DNA]</scope>
    <source>
        <strain evidence="2">CRBIP 24.179T</strain>
    </source>
</reference>
<accession>I7L9P9</accession>
<keyword evidence="2" id="KW-1185">Reference proteome</keyword>
<proteinExistence type="predicted"/>
<dbReference type="EMBL" id="CAKE01000004">
    <property type="protein sequence ID" value="CCI81579.1"/>
    <property type="molecule type" value="Genomic_DNA"/>
</dbReference>
<organism evidence="1 2">
    <name type="scientific">Lactobacillus hominis DSM 23910 = CRBIP 24.179</name>
    <dbReference type="NCBI Taxonomy" id="1423758"/>
    <lineage>
        <taxon>Bacteria</taxon>
        <taxon>Bacillati</taxon>
        <taxon>Bacillota</taxon>
        <taxon>Bacilli</taxon>
        <taxon>Lactobacillales</taxon>
        <taxon>Lactobacillaceae</taxon>
        <taxon>Lactobacillus</taxon>
    </lineage>
</organism>
<evidence type="ECO:0000313" key="1">
    <source>
        <dbReference type="EMBL" id="CCI81579.1"/>
    </source>
</evidence>
<name>I7L9P9_9LACO</name>
<gene>
    <name evidence="1" type="ORF">BN55_09215</name>
</gene>
<comment type="caution">
    <text evidence="1">The sequence shown here is derived from an EMBL/GenBank/DDBJ whole genome shotgun (WGS) entry which is preliminary data.</text>
</comment>
<dbReference type="AlphaFoldDB" id="I7L9P9"/>
<evidence type="ECO:0000313" key="2">
    <source>
        <dbReference type="Proteomes" id="UP000009320"/>
    </source>
</evidence>
<dbReference type="Proteomes" id="UP000009320">
    <property type="component" value="Unassembled WGS sequence"/>
</dbReference>